<evidence type="ECO:0000313" key="2">
    <source>
        <dbReference type="Proteomes" id="UP000464374"/>
    </source>
</evidence>
<proteinExistence type="predicted"/>
<protein>
    <submittedName>
        <fullName evidence="1">Uncharacterized protein</fullName>
    </submittedName>
</protein>
<organism evidence="1 2">
    <name type="scientific">Treponema vincentii</name>
    <dbReference type="NCBI Taxonomy" id="69710"/>
    <lineage>
        <taxon>Bacteria</taxon>
        <taxon>Pseudomonadati</taxon>
        <taxon>Spirochaetota</taxon>
        <taxon>Spirochaetia</taxon>
        <taxon>Spirochaetales</taxon>
        <taxon>Treponemataceae</taxon>
        <taxon>Treponema</taxon>
    </lineage>
</organism>
<reference evidence="1 2" key="1">
    <citation type="submission" date="2020-01" db="EMBL/GenBank/DDBJ databases">
        <title>Complete genome sequence of a human oral phylogroup 1 Treponema sp. strain ATCC 700766, originally isolated from periodontitis dental plaque.</title>
        <authorList>
            <person name="Chan Y."/>
            <person name="Huo Y.-B."/>
            <person name="Yu X.-L."/>
            <person name="Zeng H."/>
            <person name="Leung W.-K."/>
            <person name="Watt R.M."/>
        </authorList>
    </citation>
    <scope>NUCLEOTIDE SEQUENCE [LARGE SCALE GENOMIC DNA]</scope>
    <source>
        <strain evidence="1 2">OMZ 804</strain>
    </source>
</reference>
<dbReference type="AlphaFoldDB" id="A0A6P1Y4I3"/>
<dbReference type="KEGG" id="trz:GWP43_12880"/>
<dbReference type="Proteomes" id="UP000464374">
    <property type="component" value="Chromosome"/>
</dbReference>
<evidence type="ECO:0000313" key="1">
    <source>
        <dbReference type="EMBL" id="QHX44200.1"/>
    </source>
</evidence>
<gene>
    <name evidence="1" type="ORF">GWP43_12880</name>
</gene>
<name>A0A6P1Y4I3_9SPIR</name>
<sequence length="143" mass="16035">MKSITVTLHRVFNKGHLCFELPNNLADKEGIRQILSYCRDKKNDYVSVTLTPPRRPRSTGDHSQNHHLNGHIMQICADTGNDYETVKAKVKMIACESFGYPYTEFQGVIVPQGESKASTEECAYLIEAAHLLAADLGIILKEE</sequence>
<accession>A0A6P1Y4I3</accession>
<dbReference type="RefSeq" id="WP_162664480.1">
    <property type="nucleotide sequence ID" value="NZ_CP048020.1"/>
</dbReference>
<dbReference type="EMBL" id="CP048020">
    <property type="protein sequence ID" value="QHX44200.1"/>
    <property type="molecule type" value="Genomic_DNA"/>
</dbReference>